<dbReference type="GO" id="GO:0098542">
    <property type="term" value="P:defense response to other organism"/>
    <property type="evidence" value="ECO:0007669"/>
    <property type="project" value="InterPro"/>
</dbReference>
<feature type="transmembrane region" description="Helical" evidence="6">
    <location>
        <begin position="50"/>
        <end position="75"/>
    </location>
</feature>
<evidence type="ECO:0000256" key="4">
    <source>
        <dbReference type="ARBA" id="ARBA00023136"/>
    </source>
</evidence>
<dbReference type="GO" id="GO:0005886">
    <property type="term" value="C:plasma membrane"/>
    <property type="evidence" value="ECO:0007669"/>
    <property type="project" value="TreeGrafter"/>
</dbReference>
<protein>
    <recommendedName>
        <fullName evidence="7">Late embryogenesis abundant protein LEA-2 subgroup domain-containing protein</fullName>
    </recommendedName>
</protein>
<dbReference type="EMBL" id="JAGGNH010000003">
    <property type="protein sequence ID" value="KAJ0977478.1"/>
    <property type="molecule type" value="Genomic_DNA"/>
</dbReference>
<dbReference type="InterPro" id="IPR044839">
    <property type="entry name" value="NDR1-like"/>
</dbReference>
<evidence type="ECO:0000313" key="8">
    <source>
        <dbReference type="EMBL" id="KAJ0977478.1"/>
    </source>
</evidence>
<comment type="subcellular location">
    <subcellularLocation>
        <location evidence="1">Membrane</location>
        <topology evidence="1">Single-pass membrane protein</topology>
    </subcellularLocation>
</comment>
<evidence type="ECO:0000256" key="1">
    <source>
        <dbReference type="ARBA" id="ARBA00004167"/>
    </source>
</evidence>
<dbReference type="Pfam" id="PF03168">
    <property type="entry name" value="LEA_2"/>
    <property type="match status" value="1"/>
</dbReference>
<dbReference type="AlphaFoldDB" id="A0A9D5HIB8"/>
<reference evidence="8" key="2">
    <citation type="journal article" date="2022" name="Hortic Res">
        <title>The genome of Dioscorea zingiberensis sheds light on the biosynthesis, origin and evolution of the medicinally important diosgenin saponins.</title>
        <authorList>
            <person name="Li Y."/>
            <person name="Tan C."/>
            <person name="Li Z."/>
            <person name="Guo J."/>
            <person name="Li S."/>
            <person name="Chen X."/>
            <person name="Wang C."/>
            <person name="Dai X."/>
            <person name="Yang H."/>
            <person name="Song W."/>
            <person name="Hou L."/>
            <person name="Xu J."/>
            <person name="Tong Z."/>
            <person name="Xu A."/>
            <person name="Yuan X."/>
            <person name="Wang W."/>
            <person name="Yang Q."/>
            <person name="Chen L."/>
            <person name="Sun Z."/>
            <person name="Wang K."/>
            <person name="Pan B."/>
            <person name="Chen J."/>
            <person name="Bao Y."/>
            <person name="Liu F."/>
            <person name="Qi X."/>
            <person name="Gang D.R."/>
            <person name="Wen J."/>
            <person name="Li J."/>
        </authorList>
    </citation>
    <scope>NUCLEOTIDE SEQUENCE</scope>
    <source>
        <strain evidence="8">Dzin_1.0</strain>
    </source>
</reference>
<evidence type="ECO:0000256" key="3">
    <source>
        <dbReference type="ARBA" id="ARBA00022989"/>
    </source>
</evidence>
<organism evidence="8 9">
    <name type="scientific">Dioscorea zingiberensis</name>
    <dbReference type="NCBI Taxonomy" id="325984"/>
    <lineage>
        <taxon>Eukaryota</taxon>
        <taxon>Viridiplantae</taxon>
        <taxon>Streptophyta</taxon>
        <taxon>Embryophyta</taxon>
        <taxon>Tracheophyta</taxon>
        <taxon>Spermatophyta</taxon>
        <taxon>Magnoliopsida</taxon>
        <taxon>Liliopsida</taxon>
        <taxon>Dioscoreales</taxon>
        <taxon>Dioscoreaceae</taxon>
        <taxon>Dioscorea</taxon>
    </lineage>
</organism>
<name>A0A9D5HIB8_9LILI</name>
<feature type="region of interest" description="Disordered" evidence="5">
    <location>
        <begin position="11"/>
        <end position="42"/>
    </location>
</feature>
<dbReference type="PANTHER" id="PTHR31234">
    <property type="entry name" value="LATE EMBRYOGENESIS ABUNDANT (LEA) HYDROXYPROLINE-RICH GLYCOPROTEIN FAMILY"/>
    <property type="match status" value="1"/>
</dbReference>
<evidence type="ECO:0000256" key="6">
    <source>
        <dbReference type="SAM" id="Phobius"/>
    </source>
</evidence>
<sequence>MAEPALPLVKPMNGGGGGVPAPPSIKPRPVYRPQPPSKAPRRRGRLCTCCLWITFVVSALILLAAIAGGIFYLLYRPHRPTFTVSTFRLSALNVTASNQLASRLDLSITARNPNRKLVFSYDPISISASSNGVAIGNVSVLGFVQGTKNNTVLKTTVTTSGQRLDSPTASDLKKSNVPIEIDMETKVIIKIGALKTKKIPIGVSCSAINAAVPKTKGKKAVPAPEFSPDASCDVKMKIKIWKWTV</sequence>
<reference evidence="8" key="1">
    <citation type="submission" date="2021-03" db="EMBL/GenBank/DDBJ databases">
        <authorList>
            <person name="Li Z."/>
            <person name="Yang C."/>
        </authorList>
    </citation>
    <scope>NUCLEOTIDE SEQUENCE</scope>
    <source>
        <strain evidence="8">Dzin_1.0</strain>
        <tissue evidence="8">Leaf</tissue>
    </source>
</reference>
<evidence type="ECO:0000313" key="9">
    <source>
        <dbReference type="Proteomes" id="UP001085076"/>
    </source>
</evidence>
<accession>A0A9D5HIB8</accession>
<dbReference type="InterPro" id="IPR004864">
    <property type="entry name" value="LEA_2"/>
</dbReference>
<dbReference type="OrthoDB" id="777167at2759"/>
<proteinExistence type="predicted"/>
<comment type="caution">
    <text evidence="8">The sequence shown here is derived from an EMBL/GenBank/DDBJ whole genome shotgun (WGS) entry which is preliminary data.</text>
</comment>
<feature type="compositionally biased region" description="Pro residues" evidence="5">
    <location>
        <begin position="20"/>
        <end position="38"/>
    </location>
</feature>
<keyword evidence="3 6" id="KW-1133">Transmembrane helix</keyword>
<feature type="domain" description="Late embryogenesis abundant protein LEA-2 subgroup" evidence="7">
    <location>
        <begin position="108"/>
        <end position="205"/>
    </location>
</feature>
<evidence type="ECO:0000259" key="7">
    <source>
        <dbReference type="Pfam" id="PF03168"/>
    </source>
</evidence>
<keyword evidence="9" id="KW-1185">Reference proteome</keyword>
<dbReference type="PANTHER" id="PTHR31234:SF2">
    <property type="entry name" value="OS05G0199100 PROTEIN"/>
    <property type="match status" value="1"/>
</dbReference>
<keyword evidence="4 6" id="KW-0472">Membrane</keyword>
<keyword evidence="2 6" id="KW-0812">Transmembrane</keyword>
<evidence type="ECO:0000256" key="2">
    <source>
        <dbReference type="ARBA" id="ARBA00022692"/>
    </source>
</evidence>
<evidence type="ECO:0000256" key="5">
    <source>
        <dbReference type="SAM" id="MobiDB-lite"/>
    </source>
</evidence>
<dbReference type="Proteomes" id="UP001085076">
    <property type="component" value="Miscellaneous, Linkage group lg03"/>
</dbReference>
<gene>
    <name evidence="8" type="ORF">J5N97_012952</name>
</gene>